<keyword evidence="3" id="KW-1185">Reference proteome</keyword>
<accession>A0AAF0YED1</accession>
<sequence length="183" mass="20446">MSGLYAHAREIAHIQRTRPNDPAAASSTGHYTIHAKDFAPTAIAHPKFEGTWLTSHTARITEPTLVAYRPAPCTLPHHKRCHRATGKPRHSALRVKCDRCDIDEDNFLFGYDEFTVVPISPLPTPPPSPARKPLPALPSPTAGVHKALPPPPPLSFRSRQAYDMVQRENDLKCRLYQLNEFGY</sequence>
<gene>
    <name evidence="2" type="ORF">LOC62_04G006445</name>
</gene>
<evidence type="ECO:0000313" key="3">
    <source>
        <dbReference type="Proteomes" id="UP000827549"/>
    </source>
</evidence>
<evidence type="ECO:0000256" key="1">
    <source>
        <dbReference type="SAM" id="MobiDB-lite"/>
    </source>
</evidence>
<dbReference type="AlphaFoldDB" id="A0AAF0YED1"/>
<name>A0AAF0YED1_9TREE</name>
<evidence type="ECO:0000313" key="2">
    <source>
        <dbReference type="EMBL" id="WOO82966.1"/>
    </source>
</evidence>
<protein>
    <submittedName>
        <fullName evidence="2">Uncharacterized protein</fullName>
    </submittedName>
</protein>
<feature type="region of interest" description="Disordered" evidence="1">
    <location>
        <begin position="123"/>
        <end position="153"/>
    </location>
</feature>
<feature type="compositionally biased region" description="Pro residues" evidence="1">
    <location>
        <begin position="123"/>
        <end position="138"/>
    </location>
</feature>
<organism evidence="2 3">
    <name type="scientific">Vanrija pseudolonga</name>
    <dbReference type="NCBI Taxonomy" id="143232"/>
    <lineage>
        <taxon>Eukaryota</taxon>
        <taxon>Fungi</taxon>
        <taxon>Dikarya</taxon>
        <taxon>Basidiomycota</taxon>
        <taxon>Agaricomycotina</taxon>
        <taxon>Tremellomycetes</taxon>
        <taxon>Trichosporonales</taxon>
        <taxon>Trichosporonaceae</taxon>
        <taxon>Vanrija</taxon>
    </lineage>
</organism>
<reference evidence="2" key="1">
    <citation type="submission" date="2023-10" db="EMBL/GenBank/DDBJ databases">
        <authorList>
            <person name="Noh H."/>
        </authorList>
    </citation>
    <scope>NUCLEOTIDE SEQUENCE</scope>
    <source>
        <strain evidence="2">DUCC4014</strain>
    </source>
</reference>
<proteinExistence type="predicted"/>
<dbReference type="Proteomes" id="UP000827549">
    <property type="component" value="Chromosome 4"/>
</dbReference>
<dbReference type="EMBL" id="CP086717">
    <property type="protein sequence ID" value="WOO82966.1"/>
    <property type="molecule type" value="Genomic_DNA"/>
</dbReference>
<dbReference type="RefSeq" id="XP_062628998.1">
    <property type="nucleotide sequence ID" value="XM_062773014.1"/>
</dbReference>
<dbReference type="GeneID" id="87809668"/>